<feature type="chain" id="PRO_5008279762" evidence="1">
    <location>
        <begin position="28"/>
        <end position="615"/>
    </location>
</feature>
<dbReference type="PATRIC" id="fig|480.237.peg.1916"/>
<accession>A0A198UJ39</accession>
<dbReference type="InterPro" id="IPR025178">
    <property type="entry name" value="Lnb_N"/>
</dbReference>
<dbReference type="OrthoDB" id="9759948at2"/>
<feature type="domain" description="DUF7843" evidence="4">
    <location>
        <begin position="69"/>
        <end position="140"/>
    </location>
</feature>
<dbReference type="Pfam" id="PF25222">
    <property type="entry name" value="DUF7840"/>
    <property type="match status" value="1"/>
</dbReference>
<dbReference type="Pfam" id="PF13387">
    <property type="entry name" value="Lnb_N"/>
    <property type="match status" value="1"/>
</dbReference>
<sequence length="615" mass="67875">MKHTTKLSAISLGIFILPFVMSLPSYAANTITDTAQITADTVSRQDGFVDTKADQMMNPYGLSDKALQSISQSVGWRRLLLFQDTPVEHDNSSIDNPKFFLAQNGRHDAHAELIATLSAMQRGDSDAICRFVARTHFLTQVLAAQDIDSGVDDRQCSDFHAFADTLNAKRLSLIFAEEHPNNIASAFAHVLMRVDDGQDEDKAATAINYTVQPNKADGVLVSTAKSIIGGYPGVMEIMPYQKKADDYLVKDERDLWQFSLNLTPKEVTQIVRHIWEVKEMERPYFFTHDNCATEIVRLIDVVRPKGHVQADIGHVVIPSRIAAILSQAGMVTDQKFIPSNSTIRQAKLNNGEDFDIDHIVPSRNNPVHSMPVHRIGVGAGMDTRLDDRAVYGIQLNTAYQDWLDNPHGVRPLLDLQAMSLEVIADDQKVKIKDFTIFSTRSLNPANTAKNNATAKKGVDQASALRVGLTQVIDASNEANNDHLVFDAQIKKGKAWNFGQPRPGSGEIANTTCYALAGGGVQAGRINQGYRIGLGADLGCVHYATDRLRGLVEVSLPYYYHSDDAPGMRSGYLQPAVSVGMQADVARYHAVRLTAKREKLNSDYATQAMLSVQRYF</sequence>
<protein>
    <submittedName>
        <fullName evidence="5">Putative outermembrane protein</fullName>
    </submittedName>
</protein>
<evidence type="ECO:0000259" key="3">
    <source>
        <dbReference type="Pfam" id="PF25222"/>
    </source>
</evidence>
<name>A0A198UJ39_MORCA</name>
<evidence type="ECO:0000313" key="5">
    <source>
        <dbReference type="EMBL" id="OAU96350.1"/>
    </source>
</evidence>
<evidence type="ECO:0000256" key="1">
    <source>
        <dbReference type="SAM" id="SignalP"/>
    </source>
</evidence>
<dbReference type="InterPro" id="IPR057162">
    <property type="entry name" value="DUF7840"/>
</dbReference>
<dbReference type="EMBL" id="LXHC01000019">
    <property type="protein sequence ID" value="OAU96350.1"/>
    <property type="molecule type" value="Genomic_DNA"/>
</dbReference>
<gene>
    <name evidence="5" type="ORF">AO384_1038</name>
</gene>
<feature type="domain" description="DUF7840" evidence="3">
    <location>
        <begin position="365"/>
        <end position="614"/>
    </location>
</feature>
<evidence type="ECO:0000259" key="2">
    <source>
        <dbReference type="Pfam" id="PF13387"/>
    </source>
</evidence>
<organism evidence="5 6">
    <name type="scientific">Moraxella catarrhalis</name>
    <name type="common">Branhamella catarrhalis</name>
    <dbReference type="NCBI Taxonomy" id="480"/>
    <lineage>
        <taxon>Bacteria</taxon>
        <taxon>Pseudomonadati</taxon>
        <taxon>Pseudomonadota</taxon>
        <taxon>Gammaproteobacteria</taxon>
        <taxon>Moraxellales</taxon>
        <taxon>Moraxellaceae</taxon>
        <taxon>Moraxella</taxon>
    </lineage>
</organism>
<reference evidence="5 6" key="1">
    <citation type="journal article" date="2016" name="Genome Biol. Evol.">
        <title>Comparative Genomic Analyses of the Moraxella catarrhalis Serosensitive and Seroresistant Lineages Demonstrate Their Independent Evolution.</title>
        <authorList>
            <person name="Earl J.P."/>
            <person name="de Vries S.P."/>
            <person name="Ahmed A."/>
            <person name="Powell E."/>
            <person name="Schultz M.P."/>
            <person name="Hermans P.W."/>
            <person name="Hill D.J."/>
            <person name="Zhou Z."/>
            <person name="Constantinidou C.I."/>
            <person name="Hu F.Z."/>
            <person name="Bootsma H.J."/>
            <person name="Ehrlich G.D."/>
        </authorList>
    </citation>
    <scope>NUCLEOTIDE SEQUENCE [LARGE SCALE GENOMIC DNA]</scope>
    <source>
        <strain evidence="5 6">Z7542</strain>
    </source>
</reference>
<proteinExistence type="predicted"/>
<dbReference type="InterPro" id="IPR057165">
    <property type="entry name" value="DUF7843"/>
</dbReference>
<evidence type="ECO:0000313" key="6">
    <source>
        <dbReference type="Proteomes" id="UP000078228"/>
    </source>
</evidence>
<keyword evidence="1" id="KW-0732">Signal</keyword>
<evidence type="ECO:0000259" key="4">
    <source>
        <dbReference type="Pfam" id="PF25225"/>
    </source>
</evidence>
<dbReference type="RefSeq" id="WP_064611412.1">
    <property type="nucleotide sequence ID" value="NZ_LXHB01000093.1"/>
</dbReference>
<comment type="caution">
    <text evidence="5">The sequence shown here is derived from an EMBL/GenBank/DDBJ whole genome shotgun (WGS) entry which is preliminary data.</text>
</comment>
<dbReference type="Proteomes" id="UP000078228">
    <property type="component" value="Unassembled WGS sequence"/>
</dbReference>
<keyword evidence="6" id="KW-1185">Reference proteome</keyword>
<feature type="signal peptide" evidence="1">
    <location>
        <begin position="1"/>
        <end position="27"/>
    </location>
</feature>
<dbReference type="Pfam" id="PF25225">
    <property type="entry name" value="DUF7843"/>
    <property type="match status" value="1"/>
</dbReference>
<dbReference type="AlphaFoldDB" id="A0A198UJ39"/>
<feature type="domain" description="Lnb N-terminal periplasmic" evidence="2">
    <location>
        <begin position="160"/>
        <end position="308"/>
    </location>
</feature>